<proteinExistence type="predicted"/>
<gene>
    <name evidence="3" type="ORF">ACFQJ9_01575</name>
</gene>
<accession>A0ABD5YYF9</accession>
<keyword evidence="4" id="KW-1185">Reference proteome</keyword>
<evidence type="ECO:0000313" key="3">
    <source>
        <dbReference type="EMBL" id="MFC7198192.1"/>
    </source>
</evidence>
<feature type="domain" description="Amphi-Trp" evidence="2">
    <location>
        <begin position="19"/>
        <end position="59"/>
    </location>
</feature>
<dbReference type="Proteomes" id="UP001596447">
    <property type="component" value="Unassembled WGS sequence"/>
</dbReference>
<comment type="caution">
    <text evidence="3">The sequence shown here is derived from an EMBL/GenBank/DDBJ whole genome shotgun (WGS) entry which is preliminary data.</text>
</comment>
<feature type="compositionally biased region" description="Polar residues" evidence="1">
    <location>
        <begin position="48"/>
        <end position="59"/>
    </location>
</feature>
<organism evidence="3 4">
    <name type="scientific">Halospeciosus flavus</name>
    <dbReference type="NCBI Taxonomy" id="3032283"/>
    <lineage>
        <taxon>Archaea</taxon>
        <taxon>Methanobacteriati</taxon>
        <taxon>Methanobacteriota</taxon>
        <taxon>Stenosarchaea group</taxon>
        <taxon>Halobacteria</taxon>
        <taxon>Halobacteriales</taxon>
        <taxon>Halobacteriaceae</taxon>
        <taxon>Halospeciosus</taxon>
    </lineage>
</organism>
<dbReference type="Pfam" id="PF20068">
    <property type="entry name" value="Amphi-Trp"/>
    <property type="match status" value="1"/>
</dbReference>
<reference evidence="3 4" key="1">
    <citation type="journal article" date="2019" name="Int. J. Syst. Evol. Microbiol.">
        <title>The Global Catalogue of Microorganisms (GCM) 10K type strain sequencing project: providing services to taxonomists for standard genome sequencing and annotation.</title>
        <authorList>
            <consortium name="The Broad Institute Genomics Platform"/>
            <consortium name="The Broad Institute Genome Sequencing Center for Infectious Disease"/>
            <person name="Wu L."/>
            <person name="Ma J."/>
        </authorList>
    </citation>
    <scope>NUCLEOTIDE SEQUENCE [LARGE SCALE GENOMIC DNA]</scope>
    <source>
        <strain evidence="3 4">XZGYJ-43</strain>
    </source>
</reference>
<evidence type="ECO:0000256" key="1">
    <source>
        <dbReference type="SAM" id="MobiDB-lite"/>
    </source>
</evidence>
<dbReference type="RefSeq" id="WP_321170513.1">
    <property type="nucleotide sequence ID" value="NZ_CP122313.1"/>
</dbReference>
<dbReference type="EMBL" id="JBHTAR010000003">
    <property type="protein sequence ID" value="MFC7198192.1"/>
    <property type="molecule type" value="Genomic_DNA"/>
</dbReference>
<sequence>MSSFRTECPKKRFSVFRPRRTQEDIADSLRTLAERLETGEDVTLSAGGESTTVTMPDEP</sequence>
<evidence type="ECO:0000313" key="4">
    <source>
        <dbReference type="Proteomes" id="UP001596447"/>
    </source>
</evidence>
<feature type="region of interest" description="Disordered" evidence="1">
    <location>
        <begin position="39"/>
        <end position="59"/>
    </location>
</feature>
<dbReference type="AlphaFoldDB" id="A0ABD5YYF9"/>
<evidence type="ECO:0000259" key="2">
    <source>
        <dbReference type="Pfam" id="PF20068"/>
    </source>
</evidence>
<name>A0ABD5YYF9_9EURY</name>
<protein>
    <submittedName>
        <fullName evidence="3">Amphi-Trp domain-containing protein</fullName>
    </submittedName>
</protein>
<dbReference type="InterPro" id="IPR027598">
    <property type="entry name" value="Amphi-Trp_dom"/>
</dbReference>